<evidence type="ECO:0000256" key="1">
    <source>
        <dbReference type="SAM" id="MobiDB-lite"/>
    </source>
</evidence>
<gene>
    <name evidence="2" type="ORF">PSON_ATCC_30995.1.T0570367</name>
</gene>
<dbReference type="OrthoDB" id="300947at2759"/>
<organism evidence="2 3">
    <name type="scientific">Paramecium sonneborni</name>
    <dbReference type="NCBI Taxonomy" id="65129"/>
    <lineage>
        <taxon>Eukaryota</taxon>
        <taxon>Sar</taxon>
        <taxon>Alveolata</taxon>
        <taxon>Ciliophora</taxon>
        <taxon>Intramacronucleata</taxon>
        <taxon>Oligohymenophorea</taxon>
        <taxon>Peniculida</taxon>
        <taxon>Parameciidae</taxon>
        <taxon>Paramecium</taxon>
    </lineage>
</organism>
<reference evidence="2" key="1">
    <citation type="submission" date="2021-01" db="EMBL/GenBank/DDBJ databases">
        <authorList>
            <consortium name="Genoscope - CEA"/>
            <person name="William W."/>
        </authorList>
    </citation>
    <scope>NUCLEOTIDE SEQUENCE</scope>
</reference>
<evidence type="ECO:0000313" key="2">
    <source>
        <dbReference type="EMBL" id="CAD8091628.1"/>
    </source>
</evidence>
<dbReference type="AlphaFoldDB" id="A0A8S1NG02"/>
<accession>A0A8S1NG02</accession>
<protein>
    <submittedName>
        <fullName evidence="2">Uncharacterized protein</fullName>
    </submittedName>
</protein>
<comment type="caution">
    <text evidence="2">The sequence shown here is derived from an EMBL/GenBank/DDBJ whole genome shotgun (WGS) entry which is preliminary data.</text>
</comment>
<dbReference type="Proteomes" id="UP000692954">
    <property type="component" value="Unassembled WGS sequence"/>
</dbReference>
<name>A0A8S1NG02_9CILI</name>
<proteinExistence type="predicted"/>
<dbReference type="EMBL" id="CAJJDN010000057">
    <property type="protein sequence ID" value="CAD8091628.1"/>
    <property type="molecule type" value="Genomic_DNA"/>
</dbReference>
<feature type="region of interest" description="Disordered" evidence="1">
    <location>
        <begin position="1"/>
        <end position="21"/>
    </location>
</feature>
<evidence type="ECO:0000313" key="3">
    <source>
        <dbReference type="Proteomes" id="UP000692954"/>
    </source>
</evidence>
<sequence>MLVNYSDSEDDSKQNGNKEVINIPPEIQKQMQQTKLIPVEPSIVKKRKPNPSEQKIPNAFLKCDGKIDQEINKQISQQNVQENIFIPSQLLCKKSNVSIE</sequence>
<keyword evidence="3" id="KW-1185">Reference proteome</keyword>